<reference evidence="5 6" key="1">
    <citation type="submission" date="2017-09" db="EMBL/GenBank/DDBJ databases">
        <title>WGS assembly of Aquilegia coerulea Goldsmith.</title>
        <authorList>
            <person name="Hodges S."/>
            <person name="Kramer E."/>
            <person name="Nordborg M."/>
            <person name="Tomkins J."/>
            <person name="Borevitz J."/>
            <person name="Derieg N."/>
            <person name="Yan J."/>
            <person name="Mihaltcheva S."/>
            <person name="Hayes R.D."/>
            <person name="Rokhsar D."/>
        </authorList>
    </citation>
    <scope>NUCLEOTIDE SEQUENCE [LARGE SCALE GENOMIC DNA]</scope>
    <source>
        <strain evidence="6">cv. Goldsmith</strain>
    </source>
</reference>
<dbReference type="FunCoup" id="A0A2G5ESM5">
    <property type="interactions" value="12"/>
</dbReference>
<feature type="compositionally biased region" description="Low complexity" evidence="2">
    <location>
        <begin position="164"/>
        <end position="175"/>
    </location>
</feature>
<dbReference type="PANTHER" id="PTHR36069:SF1">
    <property type="entry name" value="EXPRESSED PROTEIN"/>
    <property type="match status" value="1"/>
</dbReference>
<feature type="compositionally biased region" description="Polar residues" evidence="2">
    <location>
        <begin position="193"/>
        <end position="208"/>
    </location>
</feature>
<dbReference type="Proteomes" id="UP000230069">
    <property type="component" value="Unassembled WGS sequence"/>
</dbReference>
<dbReference type="AlphaFoldDB" id="A0A2G5ESM5"/>
<evidence type="ECO:0000256" key="3">
    <source>
        <dbReference type="SAM" id="SignalP"/>
    </source>
</evidence>
<evidence type="ECO:0000256" key="2">
    <source>
        <dbReference type="SAM" id="MobiDB-lite"/>
    </source>
</evidence>
<evidence type="ECO:0000313" key="6">
    <source>
        <dbReference type="Proteomes" id="UP000230069"/>
    </source>
</evidence>
<proteinExistence type="inferred from homology"/>
<accession>A0A2G5ESM5</accession>
<dbReference type="STRING" id="218851.A0A2G5ESM5"/>
<dbReference type="SUPFAM" id="SSF82153">
    <property type="entry name" value="FAS1 domain"/>
    <property type="match status" value="1"/>
</dbReference>
<dbReference type="EMBL" id="KZ305022">
    <property type="protein sequence ID" value="PIA58730.1"/>
    <property type="molecule type" value="Genomic_DNA"/>
</dbReference>
<comment type="similarity">
    <text evidence="1">Belongs to the fasciclin-like AGP family.</text>
</comment>
<dbReference type="OrthoDB" id="1934418at2759"/>
<sequence length="263" mass="29012">MATYLALLILVTTFLASANAANENSRNKDFLIAIREMQTATYFSFVMLMNMYPPERIPGNVTFLMPNDRMLSEISLTQDTVYKFLLRHSIPSPLLFDHLERFPTGSMIPTSEPDFMLKIFNKGRRNFYLNNVQIISPNICMAGSSIRCHGIKGVLAPVEQAHNTTFSSPTCSPPSLNTPVRPASPKTPAAPGNSKNTTASAHPTFQSPTLPPTTPESQIPITAPPPINLNIRPKKSDSSQLVAQGMLHFIIHCMILGLVTFQI</sequence>
<feature type="domain" description="FAS1" evidence="4">
    <location>
        <begin position="62"/>
        <end position="158"/>
    </location>
</feature>
<dbReference type="InterPro" id="IPR000782">
    <property type="entry name" value="FAS1_domain"/>
</dbReference>
<name>A0A2G5ESM5_AQUCA</name>
<feature type="region of interest" description="Disordered" evidence="2">
    <location>
        <begin position="164"/>
        <end position="232"/>
    </location>
</feature>
<dbReference type="InterPro" id="IPR053339">
    <property type="entry name" value="FAS1_domain_protein"/>
</dbReference>
<dbReference type="InParanoid" id="A0A2G5ESM5"/>
<feature type="chain" id="PRO_5013915542" description="FAS1 domain-containing protein" evidence="3">
    <location>
        <begin position="21"/>
        <end position="263"/>
    </location>
</feature>
<keyword evidence="6" id="KW-1185">Reference proteome</keyword>
<evidence type="ECO:0000313" key="5">
    <source>
        <dbReference type="EMBL" id="PIA58730.1"/>
    </source>
</evidence>
<dbReference type="PANTHER" id="PTHR36069">
    <property type="entry name" value="EXPRESSED PROTEIN-RELATED"/>
    <property type="match status" value="1"/>
</dbReference>
<keyword evidence="3" id="KW-0732">Signal</keyword>
<dbReference type="SMART" id="SM00554">
    <property type="entry name" value="FAS1"/>
    <property type="match status" value="1"/>
</dbReference>
<dbReference type="InterPro" id="IPR036378">
    <property type="entry name" value="FAS1_dom_sf"/>
</dbReference>
<organism evidence="5 6">
    <name type="scientific">Aquilegia coerulea</name>
    <name type="common">Rocky mountain columbine</name>
    <dbReference type="NCBI Taxonomy" id="218851"/>
    <lineage>
        <taxon>Eukaryota</taxon>
        <taxon>Viridiplantae</taxon>
        <taxon>Streptophyta</taxon>
        <taxon>Embryophyta</taxon>
        <taxon>Tracheophyta</taxon>
        <taxon>Spermatophyta</taxon>
        <taxon>Magnoliopsida</taxon>
        <taxon>Ranunculales</taxon>
        <taxon>Ranunculaceae</taxon>
        <taxon>Thalictroideae</taxon>
        <taxon>Aquilegia</taxon>
    </lineage>
</organism>
<feature type="signal peptide" evidence="3">
    <location>
        <begin position="1"/>
        <end position="20"/>
    </location>
</feature>
<protein>
    <recommendedName>
        <fullName evidence="4">FAS1 domain-containing protein</fullName>
    </recommendedName>
</protein>
<evidence type="ECO:0000256" key="1">
    <source>
        <dbReference type="ARBA" id="ARBA00007843"/>
    </source>
</evidence>
<dbReference type="Gene3D" id="2.30.180.10">
    <property type="entry name" value="FAS1 domain"/>
    <property type="match status" value="1"/>
</dbReference>
<gene>
    <name evidence="5" type="ORF">AQUCO_00500579v1</name>
</gene>
<evidence type="ECO:0000259" key="4">
    <source>
        <dbReference type="SMART" id="SM00554"/>
    </source>
</evidence>